<comment type="subunit">
    <text evidence="3">Homodimer.</text>
</comment>
<dbReference type="PROSITE" id="PS50944">
    <property type="entry name" value="HTH_DTXR"/>
    <property type="match status" value="1"/>
</dbReference>
<name>A0A917KHJ2_9BACL</name>
<comment type="subcellular location">
    <subcellularLocation>
        <location evidence="1">Cytoplasm</location>
    </subcellularLocation>
</comment>
<sequence length="227" mass="25402">MPATQGMERYLEAIYILDTEGEVVSPSRVADYLGVSRPTVTQTVQRMVQSGYVTQTENREIRLTDKGREQAEAAIRRHRLLERWLTDVLGLDWADAHVEATRLEHAVSPLVEERLFAKLGYPTTCPHGNVIPGEGRQQPAGMPLVRVEPSAVVRVVRILELAEEDLDLLRFLHRTGIVPEARLTVLPHQSPYEAGVLIEVGGERIPLDEQVAKRILVRPEPEAPGTE</sequence>
<protein>
    <submittedName>
        <fullName evidence="9">DNA-binding protein</fullName>
    </submittedName>
</protein>
<dbReference type="InterPro" id="IPR036390">
    <property type="entry name" value="WH_DNA-bd_sf"/>
</dbReference>
<dbReference type="GO" id="GO:0045892">
    <property type="term" value="P:negative regulation of DNA-templated transcription"/>
    <property type="evidence" value="ECO:0007669"/>
    <property type="project" value="TreeGrafter"/>
</dbReference>
<dbReference type="GO" id="GO:0005737">
    <property type="term" value="C:cytoplasm"/>
    <property type="evidence" value="ECO:0007669"/>
    <property type="project" value="UniProtKB-SubCell"/>
</dbReference>
<dbReference type="SUPFAM" id="SSF50037">
    <property type="entry name" value="C-terminal domain of transcriptional repressors"/>
    <property type="match status" value="1"/>
</dbReference>
<dbReference type="InterPro" id="IPR008988">
    <property type="entry name" value="Transcriptional_repressor_C"/>
</dbReference>
<dbReference type="GO" id="GO:0003677">
    <property type="term" value="F:DNA binding"/>
    <property type="evidence" value="ECO:0007669"/>
    <property type="project" value="UniProtKB-KW"/>
</dbReference>
<dbReference type="SUPFAM" id="SSF46785">
    <property type="entry name" value="Winged helix' DNA-binding domain"/>
    <property type="match status" value="1"/>
</dbReference>
<keyword evidence="5" id="KW-0805">Transcription regulation</keyword>
<accession>A0A917KHJ2</accession>
<evidence type="ECO:0000256" key="3">
    <source>
        <dbReference type="ARBA" id="ARBA00011738"/>
    </source>
</evidence>
<dbReference type="Gene3D" id="2.30.30.90">
    <property type="match status" value="1"/>
</dbReference>
<reference evidence="9" key="1">
    <citation type="journal article" date="2014" name="Int. J. Syst. Evol. Microbiol.">
        <title>Complete genome sequence of Corynebacterium casei LMG S-19264T (=DSM 44701T), isolated from a smear-ripened cheese.</title>
        <authorList>
            <consortium name="US DOE Joint Genome Institute (JGI-PGF)"/>
            <person name="Walter F."/>
            <person name="Albersmeier A."/>
            <person name="Kalinowski J."/>
            <person name="Ruckert C."/>
        </authorList>
    </citation>
    <scope>NUCLEOTIDE SEQUENCE</scope>
    <source>
        <strain evidence="9">JCM 18487</strain>
    </source>
</reference>
<dbReference type="RefSeq" id="WP_229776893.1">
    <property type="nucleotide sequence ID" value="NZ_BMOY01000061.1"/>
</dbReference>
<dbReference type="Pfam" id="PF01325">
    <property type="entry name" value="Fe_dep_repress"/>
    <property type="match status" value="1"/>
</dbReference>
<dbReference type="PANTHER" id="PTHR33238:SF10">
    <property type="entry name" value="IRON-DEPENDENT REPRESSOR IDER"/>
    <property type="match status" value="1"/>
</dbReference>
<evidence type="ECO:0000313" key="10">
    <source>
        <dbReference type="Proteomes" id="UP000637695"/>
    </source>
</evidence>
<feature type="domain" description="HTH dtxR-type" evidence="8">
    <location>
        <begin position="1"/>
        <end position="64"/>
    </location>
</feature>
<dbReference type="Gene3D" id="1.10.10.10">
    <property type="entry name" value="Winged helix-like DNA-binding domain superfamily/Winged helix DNA-binding domain"/>
    <property type="match status" value="1"/>
</dbReference>
<dbReference type="InterPro" id="IPR038157">
    <property type="entry name" value="FeoA_core_dom"/>
</dbReference>
<dbReference type="GO" id="GO:0003700">
    <property type="term" value="F:DNA-binding transcription factor activity"/>
    <property type="evidence" value="ECO:0007669"/>
    <property type="project" value="InterPro"/>
</dbReference>
<dbReference type="GO" id="GO:0046983">
    <property type="term" value="F:protein dimerization activity"/>
    <property type="evidence" value="ECO:0007669"/>
    <property type="project" value="InterPro"/>
</dbReference>
<comment type="similarity">
    <text evidence="2">Belongs to the DtxR/MntR family.</text>
</comment>
<evidence type="ECO:0000256" key="2">
    <source>
        <dbReference type="ARBA" id="ARBA00007871"/>
    </source>
</evidence>
<evidence type="ECO:0000256" key="1">
    <source>
        <dbReference type="ARBA" id="ARBA00004496"/>
    </source>
</evidence>
<dbReference type="InterPro" id="IPR050536">
    <property type="entry name" value="DtxR_MntR_Metal-Reg"/>
</dbReference>
<reference evidence="9" key="2">
    <citation type="submission" date="2020-09" db="EMBL/GenBank/DDBJ databases">
        <authorList>
            <person name="Sun Q."/>
            <person name="Ohkuma M."/>
        </authorList>
    </citation>
    <scope>NUCLEOTIDE SEQUENCE</scope>
    <source>
        <strain evidence="9">JCM 18487</strain>
    </source>
</reference>
<dbReference type="InterPro" id="IPR022689">
    <property type="entry name" value="Iron_dep_repressor"/>
</dbReference>
<dbReference type="SMART" id="SM00899">
    <property type="entry name" value="FeoA"/>
    <property type="match status" value="1"/>
</dbReference>
<evidence type="ECO:0000313" key="9">
    <source>
        <dbReference type="EMBL" id="GGJ13900.1"/>
    </source>
</evidence>
<comment type="caution">
    <text evidence="9">The sequence shown here is derived from an EMBL/GenBank/DDBJ whole genome shotgun (WGS) entry which is preliminary data.</text>
</comment>
<keyword evidence="10" id="KW-1185">Reference proteome</keyword>
<dbReference type="Pfam" id="PF04023">
    <property type="entry name" value="FeoA"/>
    <property type="match status" value="1"/>
</dbReference>
<dbReference type="InterPro" id="IPR036421">
    <property type="entry name" value="Fe_dep_repressor_sf"/>
</dbReference>
<keyword evidence="4" id="KW-0408">Iron</keyword>
<dbReference type="PANTHER" id="PTHR33238">
    <property type="entry name" value="IRON (METAL) DEPENDENT REPRESSOR, DTXR FAMILY"/>
    <property type="match status" value="1"/>
</dbReference>
<evidence type="ECO:0000259" key="8">
    <source>
        <dbReference type="PROSITE" id="PS50944"/>
    </source>
</evidence>
<evidence type="ECO:0000256" key="4">
    <source>
        <dbReference type="ARBA" id="ARBA00023004"/>
    </source>
</evidence>
<dbReference type="SMART" id="SM00529">
    <property type="entry name" value="HTH_DTXR"/>
    <property type="match status" value="1"/>
</dbReference>
<evidence type="ECO:0000256" key="7">
    <source>
        <dbReference type="ARBA" id="ARBA00023163"/>
    </source>
</evidence>
<proteinExistence type="inferred from homology"/>
<dbReference type="InterPro" id="IPR001367">
    <property type="entry name" value="Fe_dep_repressor"/>
</dbReference>
<dbReference type="Gene3D" id="1.10.60.10">
    <property type="entry name" value="Iron dependent repressor, metal binding and dimerisation domain"/>
    <property type="match status" value="1"/>
</dbReference>
<dbReference type="EMBL" id="BMOY01000061">
    <property type="protein sequence ID" value="GGJ13900.1"/>
    <property type="molecule type" value="Genomic_DNA"/>
</dbReference>
<organism evidence="9 10">
    <name type="scientific">Alicyclobacillus cellulosilyticus</name>
    <dbReference type="NCBI Taxonomy" id="1003997"/>
    <lineage>
        <taxon>Bacteria</taxon>
        <taxon>Bacillati</taxon>
        <taxon>Bacillota</taxon>
        <taxon>Bacilli</taxon>
        <taxon>Bacillales</taxon>
        <taxon>Alicyclobacillaceae</taxon>
        <taxon>Alicyclobacillus</taxon>
    </lineage>
</organism>
<dbReference type="SUPFAM" id="SSF47979">
    <property type="entry name" value="Iron-dependent repressor protein, dimerization domain"/>
    <property type="match status" value="1"/>
</dbReference>
<dbReference type="InterPro" id="IPR007167">
    <property type="entry name" value="Fe-transptr_FeoA-like"/>
</dbReference>
<evidence type="ECO:0000256" key="6">
    <source>
        <dbReference type="ARBA" id="ARBA00023125"/>
    </source>
</evidence>
<dbReference type="InterPro" id="IPR036388">
    <property type="entry name" value="WH-like_DNA-bd_sf"/>
</dbReference>
<dbReference type="AlphaFoldDB" id="A0A917KHJ2"/>
<dbReference type="Pfam" id="PF02742">
    <property type="entry name" value="Fe_dep_repr_C"/>
    <property type="match status" value="1"/>
</dbReference>
<keyword evidence="7" id="KW-0804">Transcription</keyword>
<gene>
    <name evidence="9" type="ORF">GCM10010885_24080</name>
</gene>
<dbReference type="GO" id="GO:0046914">
    <property type="term" value="F:transition metal ion binding"/>
    <property type="evidence" value="ECO:0007669"/>
    <property type="project" value="InterPro"/>
</dbReference>
<dbReference type="Proteomes" id="UP000637695">
    <property type="component" value="Unassembled WGS sequence"/>
</dbReference>
<evidence type="ECO:0000256" key="5">
    <source>
        <dbReference type="ARBA" id="ARBA00023015"/>
    </source>
</evidence>
<keyword evidence="6 9" id="KW-0238">DNA-binding</keyword>
<dbReference type="InterPro" id="IPR022687">
    <property type="entry name" value="HTH_DTXR"/>
</dbReference>